<dbReference type="InterPro" id="IPR014729">
    <property type="entry name" value="Rossmann-like_a/b/a_fold"/>
</dbReference>
<dbReference type="Proteomes" id="UP000605099">
    <property type="component" value="Unassembled WGS sequence"/>
</dbReference>
<evidence type="ECO:0000313" key="3">
    <source>
        <dbReference type="EMBL" id="GGN54296.1"/>
    </source>
</evidence>
<accession>A0ABQ2JQJ8</accession>
<dbReference type="RefSeq" id="WP_188820799.1">
    <property type="nucleotide sequence ID" value="NZ_BMLK01000014.1"/>
</dbReference>
<dbReference type="CDD" id="cd00293">
    <property type="entry name" value="USP-like"/>
    <property type="match status" value="2"/>
</dbReference>
<evidence type="ECO:0000256" key="1">
    <source>
        <dbReference type="ARBA" id="ARBA00008791"/>
    </source>
</evidence>
<dbReference type="InterPro" id="IPR006015">
    <property type="entry name" value="Universal_stress_UspA"/>
</dbReference>
<dbReference type="PRINTS" id="PR01438">
    <property type="entry name" value="UNVRSLSTRESS"/>
</dbReference>
<dbReference type="PANTHER" id="PTHR46268:SF6">
    <property type="entry name" value="UNIVERSAL STRESS PROTEIN UP12"/>
    <property type="match status" value="1"/>
</dbReference>
<protein>
    <submittedName>
        <fullName evidence="3">Universal stress protein</fullName>
    </submittedName>
</protein>
<organism evidence="3 4">
    <name type="scientific">Novosphingobium indicum</name>
    <dbReference type="NCBI Taxonomy" id="462949"/>
    <lineage>
        <taxon>Bacteria</taxon>
        <taxon>Pseudomonadati</taxon>
        <taxon>Pseudomonadota</taxon>
        <taxon>Alphaproteobacteria</taxon>
        <taxon>Sphingomonadales</taxon>
        <taxon>Sphingomonadaceae</taxon>
        <taxon>Novosphingobium</taxon>
    </lineage>
</organism>
<sequence>MPKNHHPILVATDLSARSDRAVDRAVFMAAKWDTRLIVLHAIEPGSRLDKHPELSDKAIRDVLPDPTADVEILPSVGPAPTLVTEAAKSAECGLIVTGVARYNTMGDFFTGTAVDHIVRHADAPVLVVKQRCHAPYRSILVATDYSTCSREALLKAAEMFPEATIQLVHAYHVPYEGWLRADDNKQAATQDAEKDLNAFLRDSAIPDAVRERTRIRIGYGETTRVVSDMALEDGVDLVVIGTHGRTGLIQATIGSMAESLLECVQADTLMVREKKK</sequence>
<dbReference type="SUPFAM" id="SSF52402">
    <property type="entry name" value="Adenine nucleotide alpha hydrolases-like"/>
    <property type="match status" value="2"/>
</dbReference>
<gene>
    <name evidence="3" type="ORF">GCM10011349_29820</name>
</gene>
<dbReference type="Gene3D" id="3.40.50.620">
    <property type="entry name" value="HUPs"/>
    <property type="match status" value="2"/>
</dbReference>
<comment type="similarity">
    <text evidence="1">Belongs to the universal stress protein A family.</text>
</comment>
<dbReference type="InterPro" id="IPR006016">
    <property type="entry name" value="UspA"/>
</dbReference>
<evidence type="ECO:0000313" key="4">
    <source>
        <dbReference type="Proteomes" id="UP000605099"/>
    </source>
</evidence>
<dbReference type="PANTHER" id="PTHR46268">
    <property type="entry name" value="STRESS RESPONSE PROTEIN NHAX"/>
    <property type="match status" value="1"/>
</dbReference>
<reference evidence="4" key="1">
    <citation type="journal article" date="2019" name="Int. J. Syst. Evol. Microbiol.">
        <title>The Global Catalogue of Microorganisms (GCM) 10K type strain sequencing project: providing services to taxonomists for standard genome sequencing and annotation.</title>
        <authorList>
            <consortium name="The Broad Institute Genomics Platform"/>
            <consortium name="The Broad Institute Genome Sequencing Center for Infectious Disease"/>
            <person name="Wu L."/>
            <person name="Ma J."/>
        </authorList>
    </citation>
    <scope>NUCLEOTIDE SEQUENCE [LARGE SCALE GENOMIC DNA]</scope>
    <source>
        <strain evidence="4">CGMCC 1.6784</strain>
    </source>
</reference>
<feature type="domain" description="UspA" evidence="2">
    <location>
        <begin position="6"/>
        <end position="129"/>
    </location>
</feature>
<keyword evidence="4" id="KW-1185">Reference proteome</keyword>
<proteinExistence type="inferred from homology"/>
<evidence type="ECO:0000259" key="2">
    <source>
        <dbReference type="Pfam" id="PF00582"/>
    </source>
</evidence>
<feature type="domain" description="UspA" evidence="2">
    <location>
        <begin position="136"/>
        <end position="272"/>
    </location>
</feature>
<dbReference type="EMBL" id="BMLK01000014">
    <property type="protein sequence ID" value="GGN54296.1"/>
    <property type="molecule type" value="Genomic_DNA"/>
</dbReference>
<name>A0ABQ2JQJ8_9SPHN</name>
<comment type="caution">
    <text evidence="3">The sequence shown here is derived from an EMBL/GenBank/DDBJ whole genome shotgun (WGS) entry which is preliminary data.</text>
</comment>
<dbReference type="Pfam" id="PF00582">
    <property type="entry name" value="Usp"/>
    <property type="match status" value="2"/>
</dbReference>